<evidence type="ECO:0000313" key="1">
    <source>
        <dbReference type="EMBL" id="GFO22237.1"/>
    </source>
</evidence>
<dbReference type="AlphaFoldDB" id="A0AAV4BS86"/>
<accession>A0AAV4BS86</accession>
<protein>
    <submittedName>
        <fullName evidence="1">Protocadherin-15</fullName>
    </submittedName>
</protein>
<keyword evidence="2" id="KW-1185">Reference proteome</keyword>
<name>A0AAV4BS86_9GAST</name>
<proteinExistence type="predicted"/>
<dbReference type="EMBL" id="BLXT01005342">
    <property type="protein sequence ID" value="GFO22237.1"/>
    <property type="molecule type" value="Genomic_DNA"/>
</dbReference>
<organism evidence="1 2">
    <name type="scientific">Plakobranchus ocellatus</name>
    <dbReference type="NCBI Taxonomy" id="259542"/>
    <lineage>
        <taxon>Eukaryota</taxon>
        <taxon>Metazoa</taxon>
        <taxon>Spiralia</taxon>
        <taxon>Lophotrochozoa</taxon>
        <taxon>Mollusca</taxon>
        <taxon>Gastropoda</taxon>
        <taxon>Heterobranchia</taxon>
        <taxon>Euthyneura</taxon>
        <taxon>Panpulmonata</taxon>
        <taxon>Sacoglossa</taxon>
        <taxon>Placobranchoidea</taxon>
        <taxon>Plakobranchidae</taxon>
        <taxon>Plakobranchus</taxon>
    </lineage>
</organism>
<dbReference type="Proteomes" id="UP000735302">
    <property type="component" value="Unassembled WGS sequence"/>
</dbReference>
<gene>
    <name evidence="1" type="ORF">PoB_004874200</name>
</gene>
<comment type="caution">
    <text evidence="1">The sequence shown here is derived from an EMBL/GenBank/DDBJ whole genome shotgun (WGS) entry which is preliminary data.</text>
</comment>
<evidence type="ECO:0000313" key="2">
    <source>
        <dbReference type="Proteomes" id="UP000735302"/>
    </source>
</evidence>
<sequence length="98" mass="11438">MHPIQQDLACRQRCEVIKRLKHVISFPGVVRLLKARQTERRQPVSGKHLLLSHWGYTTWPYQTYTPQTLRHTVVADASRTWFYQVNESDSSESCSSIP</sequence>
<reference evidence="1 2" key="1">
    <citation type="journal article" date="2021" name="Elife">
        <title>Chloroplast acquisition without the gene transfer in kleptoplastic sea slugs, Plakobranchus ocellatus.</title>
        <authorList>
            <person name="Maeda T."/>
            <person name="Takahashi S."/>
            <person name="Yoshida T."/>
            <person name="Shimamura S."/>
            <person name="Takaki Y."/>
            <person name="Nagai Y."/>
            <person name="Toyoda A."/>
            <person name="Suzuki Y."/>
            <person name="Arimoto A."/>
            <person name="Ishii H."/>
            <person name="Satoh N."/>
            <person name="Nishiyama T."/>
            <person name="Hasebe M."/>
            <person name="Maruyama T."/>
            <person name="Minagawa J."/>
            <person name="Obokata J."/>
            <person name="Shigenobu S."/>
        </authorList>
    </citation>
    <scope>NUCLEOTIDE SEQUENCE [LARGE SCALE GENOMIC DNA]</scope>
</reference>